<accession>A0ACB5R7M8</accession>
<gene>
    <name evidence="1" type="ORF">rsdtw13_01270</name>
</gene>
<sequence>MNKSNLKGMSMRVFLLIKRFYPLDHSLIPLLLLNSLLGALVPYIPIVLSAPILNDLIDKRYDEGLKWIIIMVVAVAISNIALELVKNAYLKHARNVQIKVDSLIYLKPLEVDYETLEDGKTMTDFVNAITSLRYQGNYFNVLQYLNQSIQDCISFIFSSVLVIGLCLAAGSTDNWLEIITNPIFSIAIIVVFIAFVSGILAKLIKYCNEQIFKLFKDKLQSEKMAGYAWTLLGAEEKSKVIHSYQMQESINNLVKTASDKVAANYKRECKYWNFQSVANSGASGVITAFAYVLCSFKVLAHAISLGSLVQYSQAIVQMNSSIIDIVSSYQQLSKLMVYFNEITEYLDLPNKFETGTIPVEKRSDHEYEFEFENVSFHYPNQEKHVLKNINCKLKLHDKMAIVGPNGAGKTTFIKLLIRLYEPTSGVIKLNGVDIRKYNYQEYLNLFSVVFQDFGLYGDNIDENVSCRTKYDSNLVNECLLKAGLSEKFIGGDRVLADSSDDKRDAGAFIGEESSNKHSGGENQKVALARALYKNAPVVILDEPTAALDPLSEFDIYQRFYSLVQDKTTLYISHRMSSCRFCNDIIVFDNGEIEERGSHDELIANAGLYSRLWNAQAQYYVEQN</sequence>
<evidence type="ECO:0000313" key="1">
    <source>
        <dbReference type="EMBL" id="GKX64869.1"/>
    </source>
</evidence>
<dbReference type="Proteomes" id="UP001058074">
    <property type="component" value="Unassembled WGS sequence"/>
</dbReference>
<name>A0ACB5R7M8_9CLOT</name>
<organism evidence="1 2">
    <name type="scientific">Inconstantimicrobium mannanitabidum</name>
    <dbReference type="NCBI Taxonomy" id="1604901"/>
    <lineage>
        <taxon>Bacteria</taxon>
        <taxon>Bacillati</taxon>
        <taxon>Bacillota</taxon>
        <taxon>Clostridia</taxon>
        <taxon>Eubacteriales</taxon>
        <taxon>Clostridiaceae</taxon>
        <taxon>Inconstantimicrobium</taxon>
    </lineage>
</organism>
<comment type="caution">
    <text evidence="1">The sequence shown here is derived from an EMBL/GenBank/DDBJ whole genome shotgun (WGS) entry which is preliminary data.</text>
</comment>
<keyword evidence="1" id="KW-0547">Nucleotide-binding</keyword>
<evidence type="ECO:0000313" key="2">
    <source>
        <dbReference type="Proteomes" id="UP001058074"/>
    </source>
</evidence>
<keyword evidence="2" id="KW-1185">Reference proteome</keyword>
<protein>
    <submittedName>
        <fullName evidence="1">ABC transporter ATP-binding protein</fullName>
    </submittedName>
</protein>
<proteinExistence type="predicted"/>
<dbReference type="EMBL" id="BROD01000001">
    <property type="protein sequence ID" value="GKX64869.1"/>
    <property type="molecule type" value="Genomic_DNA"/>
</dbReference>
<keyword evidence="1" id="KW-0067">ATP-binding</keyword>
<reference evidence="1" key="1">
    <citation type="journal article" date="2025" name="Int. J. Syst. Evol. Microbiol.">
        <title>Inconstantimicrobium mannanitabidum sp. nov., a novel member of the family Clostridiaceae isolated from anoxic soil under the treatment of reductive soil disinfestation.</title>
        <authorList>
            <person name="Ueki A."/>
            <person name="Tonouchi A."/>
            <person name="Honma S."/>
            <person name="Kaku N."/>
            <person name="Ueki K."/>
        </authorList>
    </citation>
    <scope>NUCLEOTIDE SEQUENCE</scope>
    <source>
        <strain evidence="1">TW13</strain>
    </source>
</reference>